<evidence type="ECO:0000313" key="3">
    <source>
        <dbReference type="Proteomes" id="UP000754750"/>
    </source>
</evidence>
<feature type="transmembrane region" description="Helical" evidence="1">
    <location>
        <begin position="31"/>
        <end position="53"/>
    </location>
</feature>
<keyword evidence="1" id="KW-0812">Transmembrane</keyword>
<evidence type="ECO:0000256" key="1">
    <source>
        <dbReference type="SAM" id="Phobius"/>
    </source>
</evidence>
<dbReference type="AlphaFoldDB" id="A0A928KR80"/>
<organism evidence="2 3">
    <name type="scientific">Faecalispora sporosphaeroides</name>
    <dbReference type="NCBI Taxonomy" id="1549"/>
    <lineage>
        <taxon>Bacteria</taxon>
        <taxon>Bacillati</taxon>
        <taxon>Bacillota</taxon>
        <taxon>Clostridia</taxon>
        <taxon>Eubacteriales</taxon>
        <taxon>Oscillospiraceae</taxon>
        <taxon>Faecalispora</taxon>
    </lineage>
</organism>
<comment type="caution">
    <text evidence="2">The sequence shown here is derived from an EMBL/GenBank/DDBJ whole genome shotgun (WGS) entry which is preliminary data.</text>
</comment>
<keyword evidence="1" id="KW-1133">Transmembrane helix</keyword>
<proteinExistence type="predicted"/>
<evidence type="ECO:0000313" key="2">
    <source>
        <dbReference type="EMBL" id="MBE6833257.1"/>
    </source>
</evidence>
<name>A0A928KR80_9FIRM</name>
<dbReference type="EMBL" id="SVNY01000003">
    <property type="protein sequence ID" value="MBE6833257.1"/>
    <property type="molecule type" value="Genomic_DNA"/>
</dbReference>
<sequence length="70" mass="8133">MIYVILVVLFAGILCIDYIPRRQVMTRPLRLWYLGVCLFCFAVLMLDQVGVPFPRIGTVLIWMIQKIFGV</sequence>
<protein>
    <submittedName>
        <fullName evidence="2">Uncharacterized protein</fullName>
    </submittedName>
</protein>
<reference evidence="2" key="1">
    <citation type="submission" date="2019-04" db="EMBL/GenBank/DDBJ databases">
        <title>Evolution of Biomass-Degrading Anaerobic Consortia Revealed by Metagenomics.</title>
        <authorList>
            <person name="Peng X."/>
        </authorList>
    </citation>
    <scope>NUCLEOTIDE SEQUENCE</scope>
    <source>
        <strain evidence="2">SIG551</strain>
    </source>
</reference>
<dbReference type="RefSeq" id="WP_020074369.1">
    <property type="nucleotide sequence ID" value="NZ_SVNY01000003.1"/>
</dbReference>
<gene>
    <name evidence="2" type="ORF">E7512_06690</name>
</gene>
<keyword evidence="1" id="KW-0472">Membrane</keyword>
<dbReference type="Proteomes" id="UP000754750">
    <property type="component" value="Unassembled WGS sequence"/>
</dbReference>
<accession>A0A928KR80</accession>